<dbReference type="Pfam" id="PF12937">
    <property type="entry name" value="F-box-like"/>
    <property type="match status" value="1"/>
</dbReference>
<dbReference type="SUPFAM" id="SSF81383">
    <property type="entry name" value="F-box domain"/>
    <property type="match status" value="1"/>
</dbReference>
<evidence type="ECO:0000259" key="1">
    <source>
        <dbReference type="PROSITE" id="PS50181"/>
    </source>
</evidence>
<dbReference type="PROSITE" id="PS50181">
    <property type="entry name" value="FBOX"/>
    <property type="match status" value="1"/>
</dbReference>
<organism evidence="2 3">
    <name type="scientific">Orbilia javanica</name>
    <dbReference type="NCBI Taxonomy" id="47235"/>
    <lineage>
        <taxon>Eukaryota</taxon>
        <taxon>Fungi</taxon>
        <taxon>Dikarya</taxon>
        <taxon>Ascomycota</taxon>
        <taxon>Pezizomycotina</taxon>
        <taxon>Orbiliomycetes</taxon>
        <taxon>Orbiliales</taxon>
        <taxon>Orbiliaceae</taxon>
        <taxon>Orbilia</taxon>
    </lineage>
</organism>
<sequence>MSGQSSLASLPSELFLSVISYLPIKDIGSLSLTSKSFRLLTTTKLFRSVRLCPESIAAFRGDGSLNQLGELAHKLILDVANSGSISRDPNAICNFSRACIENTDLDTKFPNVRSVKIVFSAETESAAVTFEVERYVLRSILRGFSKFSFYQRLESLVLEVDMPKECDIDSDLSLDMHSTLSYRLSEENVGFVGPILDLGEFDEELPDPWEGEDSLFPSSLKSLGLVTSLGKRFNVSVFEDLGFRILHAAASTTAKSLEKLAVSAVPPFVRSAVPGPMIFPNVIYSNVKELSFELDTNGYILNLGEVAQRFPNVERLELTFSSLVGFHIAARREGLTRRFAALEGLSKIKTVVIEAPMRDEVVNLLVARGGPRNQSHPAGKLSTAAVIEAVTFWLNSGAEQLESAEFRLYFIPKKRLEERSEMLKLSCEVVREDGGNWRLEWKSSRQNYDTGMVVGNTFTSLPDFTREEYLNTEAREGMFRTPSCYSRLYNSYNRRH</sequence>
<comment type="caution">
    <text evidence="2">The sequence shown here is derived from an EMBL/GenBank/DDBJ whole genome shotgun (WGS) entry which is preliminary data.</text>
</comment>
<protein>
    <recommendedName>
        <fullName evidence="1">F-box domain-containing protein</fullName>
    </recommendedName>
</protein>
<gene>
    <name evidence="2" type="ORF">TWF718_010139</name>
</gene>
<dbReference type="AlphaFoldDB" id="A0AAN8RDT4"/>
<dbReference type="Gene3D" id="1.20.1280.50">
    <property type="match status" value="1"/>
</dbReference>
<proteinExistence type="predicted"/>
<dbReference type="InterPro" id="IPR036047">
    <property type="entry name" value="F-box-like_dom_sf"/>
</dbReference>
<accession>A0AAN8RDT4</accession>
<dbReference type="Proteomes" id="UP001313282">
    <property type="component" value="Unassembled WGS sequence"/>
</dbReference>
<reference evidence="2 3" key="1">
    <citation type="submission" date="2019-10" db="EMBL/GenBank/DDBJ databases">
        <authorList>
            <person name="Palmer J.M."/>
        </authorList>
    </citation>
    <scope>NUCLEOTIDE SEQUENCE [LARGE SCALE GENOMIC DNA]</scope>
    <source>
        <strain evidence="2 3">TWF718</strain>
    </source>
</reference>
<dbReference type="InterPro" id="IPR001810">
    <property type="entry name" value="F-box_dom"/>
</dbReference>
<evidence type="ECO:0000313" key="3">
    <source>
        <dbReference type="Proteomes" id="UP001313282"/>
    </source>
</evidence>
<dbReference type="EMBL" id="JAVHNR010000008">
    <property type="protein sequence ID" value="KAK6334692.1"/>
    <property type="molecule type" value="Genomic_DNA"/>
</dbReference>
<evidence type="ECO:0000313" key="2">
    <source>
        <dbReference type="EMBL" id="KAK6334692.1"/>
    </source>
</evidence>
<keyword evidence="3" id="KW-1185">Reference proteome</keyword>
<name>A0AAN8RDT4_9PEZI</name>
<feature type="domain" description="F-box" evidence="1">
    <location>
        <begin position="4"/>
        <end position="49"/>
    </location>
</feature>